<feature type="transmembrane region" description="Helical" evidence="4">
    <location>
        <begin position="33"/>
        <end position="51"/>
    </location>
</feature>
<sequence length="225" mass="24228">MTGIQVGAVAGAVWLAAGLATILWMARRGHRDPLWLLMAVVFGPFLALMAAERIERTPRLVHADQADDFPTDSTRVLVGIDESLESHAALHAVLRLFDEKSAIVIVLATVVDFDAADIDWRGRQHAAHELLAAARRTVGDRAVTCEVLAGRPGPALLRCARRHHADLVAIGRKGRGLSVRILGSVAEELARKAPFPVLIVGPDASLASHEPVLARRPTKSRVEAP</sequence>
<keyword evidence="4" id="KW-0812">Transmembrane</keyword>
<keyword evidence="2" id="KW-0547">Nucleotide-binding</keyword>
<dbReference type="SUPFAM" id="SSF52402">
    <property type="entry name" value="Adenine nucleotide alpha hydrolases-like"/>
    <property type="match status" value="1"/>
</dbReference>
<reference evidence="7 9" key="2">
    <citation type="submission" date="2020-08" db="EMBL/GenBank/DDBJ databases">
        <title>Sequencing the genomes of 1000 actinobacteria strains.</title>
        <authorList>
            <person name="Klenk H.-P."/>
        </authorList>
    </citation>
    <scope>NUCLEOTIDE SEQUENCE [LARGE SCALE GENOMIC DNA]</scope>
    <source>
        <strain evidence="7 9">DSM 9581</strain>
    </source>
</reference>
<dbReference type="AlphaFoldDB" id="A0A511FFL5"/>
<reference evidence="6 8" key="1">
    <citation type="submission" date="2019-07" db="EMBL/GenBank/DDBJ databases">
        <title>Whole genome shotgun sequence of Cellulomonas hominis NBRC 16055.</title>
        <authorList>
            <person name="Hosoyama A."/>
            <person name="Uohara A."/>
            <person name="Ohji S."/>
            <person name="Ichikawa N."/>
        </authorList>
    </citation>
    <scope>NUCLEOTIDE SEQUENCE [LARGE SCALE GENOMIC DNA]</scope>
    <source>
        <strain evidence="6 8">NBRC 16055</strain>
    </source>
</reference>
<dbReference type="EMBL" id="JACHDN010000001">
    <property type="protein sequence ID" value="MBB5474579.1"/>
    <property type="molecule type" value="Genomic_DNA"/>
</dbReference>
<dbReference type="Gene3D" id="3.40.50.620">
    <property type="entry name" value="HUPs"/>
    <property type="match status" value="1"/>
</dbReference>
<keyword evidence="4" id="KW-0472">Membrane</keyword>
<evidence type="ECO:0000259" key="5">
    <source>
        <dbReference type="Pfam" id="PF00582"/>
    </source>
</evidence>
<protein>
    <submittedName>
        <fullName evidence="7">Nucleotide-binding universal stress UspA family protein</fullName>
    </submittedName>
</protein>
<keyword evidence="3" id="KW-0067">ATP-binding</keyword>
<dbReference type="Proteomes" id="UP000321723">
    <property type="component" value="Unassembled WGS sequence"/>
</dbReference>
<proteinExistence type="inferred from homology"/>
<feature type="domain" description="UspA" evidence="5">
    <location>
        <begin position="75"/>
        <end position="200"/>
    </location>
</feature>
<dbReference type="CDD" id="cd00293">
    <property type="entry name" value="USP-like"/>
    <property type="match status" value="1"/>
</dbReference>
<dbReference type="InterPro" id="IPR006015">
    <property type="entry name" value="Universal_stress_UspA"/>
</dbReference>
<evidence type="ECO:0000313" key="7">
    <source>
        <dbReference type="EMBL" id="MBB5474579.1"/>
    </source>
</evidence>
<evidence type="ECO:0000313" key="6">
    <source>
        <dbReference type="EMBL" id="GEL46618.1"/>
    </source>
</evidence>
<dbReference type="Proteomes" id="UP000564629">
    <property type="component" value="Unassembled WGS sequence"/>
</dbReference>
<feature type="transmembrane region" description="Helical" evidence="4">
    <location>
        <begin position="6"/>
        <end position="26"/>
    </location>
</feature>
<keyword evidence="8" id="KW-1185">Reference proteome</keyword>
<dbReference type="OrthoDB" id="6174426at2"/>
<accession>A0A511FFL5</accession>
<evidence type="ECO:0000313" key="9">
    <source>
        <dbReference type="Proteomes" id="UP000564629"/>
    </source>
</evidence>
<evidence type="ECO:0000256" key="4">
    <source>
        <dbReference type="SAM" id="Phobius"/>
    </source>
</evidence>
<evidence type="ECO:0000256" key="2">
    <source>
        <dbReference type="ARBA" id="ARBA00022741"/>
    </source>
</evidence>
<gene>
    <name evidence="6" type="ORF">CHO01_17340</name>
    <name evidence="7" type="ORF">HNR08_003315</name>
</gene>
<dbReference type="GO" id="GO:0005524">
    <property type="term" value="F:ATP binding"/>
    <property type="evidence" value="ECO:0007669"/>
    <property type="project" value="UniProtKB-KW"/>
</dbReference>
<dbReference type="PANTHER" id="PTHR46268">
    <property type="entry name" value="STRESS RESPONSE PROTEIN NHAX"/>
    <property type="match status" value="1"/>
</dbReference>
<evidence type="ECO:0000256" key="1">
    <source>
        <dbReference type="ARBA" id="ARBA00008791"/>
    </source>
</evidence>
<organism evidence="6 8">
    <name type="scientific">Cellulomonas hominis</name>
    <dbReference type="NCBI Taxonomy" id="156981"/>
    <lineage>
        <taxon>Bacteria</taxon>
        <taxon>Bacillati</taxon>
        <taxon>Actinomycetota</taxon>
        <taxon>Actinomycetes</taxon>
        <taxon>Micrococcales</taxon>
        <taxon>Cellulomonadaceae</taxon>
        <taxon>Cellulomonas</taxon>
    </lineage>
</organism>
<dbReference type="InterPro" id="IPR014729">
    <property type="entry name" value="Rossmann-like_a/b/a_fold"/>
</dbReference>
<dbReference type="PRINTS" id="PR01438">
    <property type="entry name" value="UNVRSLSTRESS"/>
</dbReference>
<dbReference type="EMBL" id="BJVQ01000019">
    <property type="protein sequence ID" value="GEL46618.1"/>
    <property type="molecule type" value="Genomic_DNA"/>
</dbReference>
<evidence type="ECO:0000256" key="3">
    <source>
        <dbReference type="ARBA" id="ARBA00022840"/>
    </source>
</evidence>
<dbReference type="PANTHER" id="PTHR46268:SF27">
    <property type="entry name" value="UNIVERSAL STRESS PROTEIN RV2623"/>
    <property type="match status" value="1"/>
</dbReference>
<keyword evidence="4" id="KW-1133">Transmembrane helix</keyword>
<comment type="caution">
    <text evidence="6">The sequence shown here is derived from an EMBL/GenBank/DDBJ whole genome shotgun (WGS) entry which is preliminary data.</text>
</comment>
<dbReference type="Pfam" id="PF00582">
    <property type="entry name" value="Usp"/>
    <property type="match status" value="1"/>
</dbReference>
<evidence type="ECO:0000313" key="8">
    <source>
        <dbReference type="Proteomes" id="UP000321723"/>
    </source>
</evidence>
<comment type="similarity">
    <text evidence="1">Belongs to the universal stress protein A family.</text>
</comment>
<dbReference type="RefSeq" id="WP_146836606.1">
    <property type="nucleotide sequence ID" value="NZ_BJVQ01000019.1"/>
</dbReference>
<name>A0A511FFL5_9CELL</name>
<dbReference type="InterPro" id="IPR006016">
    <property type="entry name" value="UspA"/>
</dbReference>